<sequence length="38" mass="4822">MKEVRKMRGRERKVHYREREIYSNIVEDSIRSRVMNIR</sequence>
<dbReference type="Proteomes" id="UP000002881">
    <property type="component" value="Chromosome"/>
</dbReference>
<dbReference type="KEGG" id="mpg:Theba_0849"/>
<dbReference type="STRING" id="660470.Theba_0849"/>
<evidence type="ECO:0000313" key="1">
    <source>
        <dbReference type="EMBL" id="AFK06562.1"/>
    </source>
</evidence>
<dbReference type="AlphaFoldDB" id="I2F3Q9"/>
<keyword evidence="2" id="KW-1185">Reference proteome</keyword>
<protein>
    <submittedName>
        <fullName evidence="1">Uncharacterized protein</fullName>
    </submittedName>
</protein>
<organism evidence="1 2">
    <name type="scientific">Mesotoga prima MesG1.Ag.4.2</name>
    <dbReference type="NCBI Taxonomy" id="660470"/>
    <lineage>
        <taxon>Bacteria</taxon>
        <taxon>Thermotogati</taxon>
        <taxon>Thermotogota</taxon>
        <taxon>Thermotogae</taxon>
        <taxon>Kosmotogales</taxon>
        <taxon>Kosmotogaceae</taxon>
        <taxon>Mesotoga</taxon>
    </lineage>
</organism>
<dbReference type="HOGENOM" id="CLU_3329962_0_0_0"/>
<name>I2F3Q9_9BACT</name>
<evidence type="ECO:0000313" key="2">
    <source>
        <dbReference type="Proteomes" id="UP000002881"/>
    </source>
</evidence>
<reference evidence="1 2" key="1">
    <citation type="journal article" date="2012" name="Genome Biol. Evol.">
        <title>Genome Sequence of the Mesophilic Thermotogales Bacterium Mesotoga prima MesG1.Ag.4.2 Reveals the Largest Thermotogales Genome To Date.</title>
        <authorList>
            <person name="Zhaxybayeva O."/>
            <person name="Swithers K.S."/>
            <person name="Foght J."/>
            <person name="Green A.G."/>
            <person name="Bruce D."/>
            <person name="Detter C."/>
            <person name="Han S."/>
            <person name="Teshima H."/>
            <person name="Han J."/>
            <person name="Woyke T."/>
            <person name="Pitluck S."/>
            <person name="Nolan M."/>
            <person name="Ivanova N."/>
            <person name="Pati A."/>
            <person name="Land M.L."/>
            <person name="Dlutek M."/>
            <person name="Doolittle W.F."/>
            <person name="Noll K.M."/>
            <person name="Nesbo C.L."/>
        </authorList>
    </citation>
    <scope>NUCLEOTIDE SEQUENCE [LARGE SCALE GENOMIC DNA]</scope>
    <source>
        <strain evidence="2">mesG1.Ag.4.2</strain>
    </source>
</reference>
<gene>
    <name evidence="1" type="ORF">Theba_0849</name>
</gene>
<accession>I2F3Q9</accession>
<dbReference type="EMBL" id="CP003532">
    <property type="protein sequence ID" value="AFK06562.1"/>
    <property type="molecule type" value="Genomic_DNA"/>
</dbReference>
<proteinExistence type="predicted"/>